<evidence type="ECO:0000256" key="2">
    <source>
        <dbReference type="SAM" id="Phobius"/>
    </source>
</evidence>
<keyword evidence="2" id="KW-1133">Transmembrane helix</keyword>
<feature type="region of interest" description="Disordered" evidence="1">
    <location>
        <begin position="221"/>
        <end position="247"/>
    </location>
</feature>
<feature type="transmembrane region" description="Helical" evidence="2">
    <location>
        <begin position="6"/>
        <end position="23"/>
    </location>
</feature>
<dbReference type="OrthoDB" id="10345209at2759"/>
<organism evidence="3 4">
    <name type="scientific">Mortierella isabellina</name>
    <name type="common">Filamentous fungus</name>
    <name type="synonym">Umbelopsis isabellina</name>
    <dbReference type="NCBI Taxonomy" id="91625"/>
    <lineage>
        <taxon>Eukaryota</taxon>
        <taxon>Fungi</taxon>
        <taxon>Fungi incertae sedis</taxon>
        <taxon>Mucoromycota</taxon>
        <taxon>Mucoromycotina</taxon>
        <taxon>Umbelopsidomycetes</taxon>
        <taxon>Umbelopsidales</taxon>
        <taxon>Umbelopsidaceae</taxon>
        <taxon>Umbelopsis</taxon>
    </lineage>
</organism>
<evidence type="ECO:0000256" key="1">
    <source>
        <dbReference type="SAM" id="MobiDB-lite"/>
    </source>
</evidence>
<protein>
    <submittedName>
        <fullName evidence="3">Uncharacterized protein</fullName>
    </submittedName>
</protein>
<dbReference type="AlphaFoldDB" id="A0A8H7UGS7"/>
<evidence type="ECO:0000313" key="4">
    <source>
        <dbReference type="Proteomes" id="UP000654370"/>
    </source>
</evidence>
<name>A0A8H7UGS7_MORIS</name>
<dbReference type="EMBL" id="JAEPQZ010000004">
    <property type="protein sequence ID" value="KAG2182480.1"/>
    <property type="molecule type" value="Genomic_DNA"/>
</dbReference>
<keyword evidence="2" id="KW-0812">Transmembrane</keyword>
<proteinExistence type="predicted"/>
<evidence type="ECO:0000313" key="3">
    <source>
        <dbReference type="EMBL" id="KAG2182480.1"/>
    </source>
</evidence>
<keyword evidence="4" id="KW-1185">Reference proteome</keyword>
<dbReference type="Proteomes" id="UP000654370">
    <property type="component" value="Unassembled WGS sequence"/>
</dbReference>
<sequence length="261" mass="28897">MLNLISFTIFMAMVLITSIFMDVKGISDGKKQVDNSDGSDNVEPSTDFIYMSKQPIEETSSHLDLSPPASVASEEDLLHDSSAESRPSPKLKITKHAWLDRRFKSPLQVPDSKYQSSTPENLSKEQEKVPASVPRLLAYTPNNIDISSSEPGQNENNSKPSLYTTCTGDENGLPEYTEQYLKKGASHKRSFSSVSTSLSMSSQKSMAQVTSKVKRAFSKLHRPDAAVSPTDVPVHKPNTPQRTHSDKIFSHKTLNKLLKRG</sequence>
<comment type="caution">
    <text evidence="3">The sequence shown here is derived from an EMBL/GenBank/DDBJ whole genome shotgun (WGS) entry which is preliminary data.</text>
</comment>
<keyword evidence="2" id="KW-0472">Membrane</keyword>
<feature type="compositionally biased region" description="Polar residues" evidence="1">
    <location>
        <begin position="140"/>
        <end position="168"/>
    </location>
</feature>
<gene>
    <name evidence="3" type="ORF">INT43_007410</name>
</gene>
<feature type="region of interest" description="Disordered" evidence="1">
    <location>
        <begin position="59"/>
        <end position="89"/>
    </location>
</feature>
<feature type="region of interest" description="Disordered" evidence="1">
    <location>
        <begin position="109"/>
        <end position="170"/>
    </location>
</feature>
<reference evidence="3" key="1">
    <citation type="submission" date="2020-12" db="EMBL/GenBank/DDBJ databases">
        <title>Metabolic potential, ecology and presence of endohyphal bacteria is reflected in genomic diversity of Mucoromycotina.</title>
        <authorList>
            <person name="Muszewska A."/>
            <person name="Okrasinska A."/>
            <person name="Steczkiewicz K."/>
            <person name="Drgas O."/>
            <person name="Orlowska M."/>
            <person name="Perlinska-Lenart U."/>
            <person name="Aleksandrzak-Piekarczyk T."/>
            <person name="Szatraj K."/>
            <person name="Zielenkiewicz U."/>
            <person name="Pilsyk S."/>
            <person name="Malc E."/>
            <person name="Mieczkowski P."/>
            <person name="Kruszewska J.S."/>
            <person name="Biernat P."/>
            <person name="Pawlowska J."/>
        </authorList>
    </citation>
    <scope>NUCLEOTIDE SEQUENCE</scope>
    <source>
        <strain evidence="3">WA0000067209</strain>
    </source>
</reference>
<accession>A0A8H7UGS7</accession>